<dbReference type="InterPro" id="IPR001633">
    <property type="entry name" value="EAL_dom"/>
</dbReference>
<dbReference type="Gene3D" id="3.30.450.20">
    <property type="entry name" value="PAS domain"/>
    <property type="match status" value="1"/>
</dbReference>
<keyword evidence="2" id="KW-0812">Transmembrane</keyword>
<dbReference type="Proteomes" id="UP000679722">
    <property type="component" value="Unassembled WGS sequence"/>
</dbReference>
<evidence type="ECO:0000313" key="6">
    <source>
        <dbReference type="Proteomes" id="UP000679722"/>
    </source>
</evidence>
<gene>
    <name evidence="5" type="ORF">J9B83_10720</name>
</gene>
<dbReference type="SMART" id="SM00267">
    <property type="entry name" value="GGDEF"/>
    <property type="match status" value="1"/>
</dbReference>
<keyword evidence="2" id="KW-0472">Membrane</keyword>
<feature type="transmembrane region" description="Helical" evidence="2">
    <location>
        <begin position="267"/>
        <end position="289"/>
    </location>
</feature>
<evidence type="ECO:0000256" key="2">
    <source>
        <dbReference type="SAM" id="Phobius"/>
    </source>
</evidence>
<name>A0ABS5HDE5_9GAMM</name>
<protein>
    <submittedName>
        <fullName evidence="5">EAL domain-containing protein</fullName>
    </submittedName>
</protein>
<dbReference type="PROSITE" id="PS50883">
    <property type="entry name" value="EAL"/>
    <property type="match status" value="1"/>
</dbReference>
<dbReference type="Gene3D" id="3.20.20.450">
    <property type="entry name" value="EAL domain"/>
    <property type="match status" value="1"/>
</dbReference>
<dbReference type="PROSITE" id="PS50887">
    <property type="entry name" value="GGDEF"/>
    <property type="match status" value="1"/>
</dbReference>
<evidence type="ECO:0000313" key="5">
    <source>
        <dbReference type="EMBL" id="MBR7889413.1"/>
    </source>
</evidence>
<keyword evidence="2" id="KW-1133">Transmembrane helix</keyword>
<evidence type="ECO:0000256" key="1">
    <source>
        <dbReference type="SAM" id="Coils"/>
    </source>
</evidence>
<dbReference type="Gene3D" id="3.30.70.270">
    <property type="match status" value="1"/>
</dbReference>
<dbReference type="InterPro" id="IPR052155">
    <property type="entry name" value="Biofilm_reg_signaling"/>
</dbReference>
<dbReference type="InterPro" id="IPR029787">
    <property type="entry name" value="Nucleotide_cyclase"/>
</dbReference>
<organism evidence="5 6">
    <name type="scientific">Marinomonas vulgaris</name>
    <dbReference type="NCBI Taxonomy" id="2823372"/>
    <lineage>
        <taxon>Bacteria</taxon>
        <taxon>Pseudomonadati</taxon>
        <taxon>Pseudomonadota</taxon>
        <taxon>Gammaproteobacteria</taxon>
        <taxon>Oceanospirillales</taxon>
        <taxon>Oceanospirillaceae</taxon>
        <taxon>Marinomonas</taxon>
    </lineage>
</organism>
<proteinExistence type="predicted"/>
<reference evidence="6" key="2">
    <citation type="submission" date="2023-07" db="EMBL/GenBank/DDBJ databases">
        <title>Marinomonas vulgaris A79, complete genome.</title>
        <authorList>
            <person name="Ying J.-J."/>
        </authorList>
    </citation>
    <scope>NUCLEOTIDE SEQUENCE [LARGE SCALE GENOMIC DNA]</scope>
    <source>
        <strain evidence="6">A79</strain>
    </source>
</reference>
<feature type="coiled-coil region" evidence="1">
    <location>
        <begin position="324"/>
        <end position="352"/>
    </location>
</feature>
<dbReference type="CDD" id="cd01949">
    <property type="entry name" value="GGDEF"/>
    <property type="match status" value="1"/>
</dbReference>
<feature type="domain" description="GGDEF" evidence="4">
    <location>
        <begin position="378"/>
        <end position="512"/>
    </location>
</feature>
<dbReference type="PANTHER" id="PTHR44757:SF2">
    <property type="entry name" value="BIOFILM ARCHITECTURE MAINTENANCE PROTEIN MBAA"/>
    <property type="match status" value="1"/>
</dbReference>
<dbReference type="PANTHER" id="PTHR44757">
    <property type="entry name" value="DIGUANYLATE CYCLASE DGCP"/>
    <property type="match status" value="1"/>
</dbReference>
<dbReference type="CDD" id="cd12914">
    <property type="entry name" value="PDC1_DGC_like"/>
    <property type="match status" value="1"/>
</dbReference>
<reference evidence="5 6" key="1">
    <citation type="submission" date="2021-04" db="EMBL/GenBank/DDBJ databases">
        <authorList>
            <person name="Sun C."/>
        </authorList>
    </citation>
    <scope>NUCLEOTIDE SEQUENCE [LARGE SCALE GENOMIC DNA]</scope>
    <source>
        <strain evidence="5 6">A79</strain>
    </source>
</reference>
<dbReference type="EMBL" id="JAGSSV010000012">
    <property type="protein sequence ID" value="MBR7889413.1"/>
    <property type="molecule type" value="Genomic_DNA"/>
</dbReference>
<dbReference type="SUPFAM" id="SSF141868">
    <property type="entry name" value="EAL domain-like"/>
    <property type="match status" value="1"/>
</dbReference>
<dbReference type="Gene3D" id="6.10.340.10">
    <property type="match status" value="1"/>
</dbReference>
<comment type="caution">
    <text evidence="5">The sequence shown here is derived from an EMBL/GenBank/DDBJ whole genome shotgun (WGS) entry which is preliminary data.</text>
</comment>
<keyword evidence="6" id="KW-1185">Reference proteome</keyword>
<dbReference type="Pfam" id="PF00563">
    <property type="entry name" value="EAL"/>
    <property type="match status" value="1"/>
</dbReference>
<dbReference type="SMART" id="SM00052">
    <property type="entry name" value="EAL"/>
    <property type="match status" value="1"/>
</dbReference>
<evidence type="ECO:0000259" key="4">
    <source>
        <dbReference type="PROSITE" id="PS50887"/>
    </source>
</evidence>
<dbReference type="InterPro" id="IPR043128">
    <property type="entry name" value="Rev_trsase/Diguanyl_cyclase"/>
</dbReference>
<dbReference type="NCBIfam" id="TIGR00254">
    <property type="entry name" value="GGDEF"/>
    <property type="match status" value="1"/>
</dbReference>
<dbReference type="InterPro" id="IPR035919">
    <property type="entry name" value="EAL_sf"/>
</dbReference>
<keyword evidence="1" id="KW-0175">Coiled coil</keyword>
<accession>A0ABS5HDE5</accession>
<dbReference type="RefSeq" id="WP_211536735.1">
    <property type="nucleotide sequence ID" value="NZ_JAGSSV010000012.1"/>
</dbReference>
<evidence type="ECO:0000259" key="3">
    <source>
        <dbReference type="PROSITE" id="PS50883"/>
    </source>
</evidence>
<feature type="transmembrane region" description="Helical" evidence="2">
    <location>
        <begin position="9"/>
        <end position="28"/>
    </location>
</feature>
<dbReference type="SUPFAM" id="SSF55073">
    <property type="entry name" value="Nucleotide cyclase"/>
    <property type="match status" value="1"/>
</dbReference>
<dbReference type="Pfam" id="PF00990">
    <property type="entry name" value="GGDEF"/>
    <property type="match status" value="1"/>
</dbReference>
<sequence>MLKTLKGRVYFLSALIVLPCYFFIYLNFDYSRIMVESELLKTARVVSNQAAENQDLLVSSTQKFLSSLSSLPQIQNPESPLCAAFVSDITPLFERYINIGVPNEQGILTCNGTQLMSPVDVLDRDYIQLALAEKRFTSSGVLVDRVTGRPTMNFAYPVQSNSDSGVILGATVAVISLDWWKTLLGSSQLPANSIAYILDANQQIAVAYPKNIQLDLPSRFNQIIKGEDGIHRAFVKNEVKDTNGSVLLTFVTGVAVDETLSAVTHRYTWIVFTFSMMVLGLLVLLRYFVLNSISKPLRLLSELSLKLGRNEPVERVQPTGVKEMDELQCSFLDMAQRKAEAEKEIIQQSQTDSLTGISNRDALNRKLSDILIDRQNHCKIGVILLDLDNFKEINDTRGHDVGDDVLKMVATRLLECASSAQLVSRYGGDEFILFFEEESVNEAQILALSDKIRSRILEPYTIQDSEVITSASIGVAMYPDDGKNLKELMVAADQAMYLAKQSGRNTVRRFSWDLKEALITKTELIRDLRNAINNKEFYLTYQPIIDRQGAVVKFEALIRWNHPQKGLIPPDKFIQFAEESGQIVAIGDWVIEEAQRALVALRKRYGDHIQIGVNVSPIQLAKQDSENGRLLSSLLMNTDDRVGKREGLVVEITEHLLMNSDESTREVLLAFREKGIQIALDDFGTGYSSLAYIMNYDIDFLKIDIKFVRKLEQDLASQTLCEAIIVMAHALGVQVIAEGVETQQQAERLIRYGCDYLQGYYFSKPVPLEQALLYQQDKVFCVR</sequence>
<feature type="domain" description="EAL" evidence="3">
    <location>
        <begin position="521"/>
        <end position="779"/>
    </location>
</feature>
<dbReference type="CDD" id="cd01948">
    <property type="entry name" value="EAL"/>
    <property type="match status" value="1"/>
</dbReference>
<dbReference type="InterPro" id="IPR000160">
    <property type="entry name" value="GGDEF_dom"/>
</dbReference>